<dbReference type="GO" id="GO:0016020">
    <property type="term" value="C:membrane"/>
    <property type="evidence" value="ECO:0007669"/>
    <property type="project" value="InterPro"/>
</dbReference>
<dbReference type="PANTHER" id="PTHR24070">
    <property type="entry name" value="RAS, DI-RAS, AND RHEB FAMILY MEMBERS OF SMALL GTPASE SUPERFAMILY"/>
    <property type="match status" value="1"/>
</dbReference>
<dbReference type="GO" id="GO:0003924">
    <property type="term" value="F:GTPase activity"/>
    <property type="evidence" value="ECO:0007669"/>
    <property type="project" value="InterPro"/>
</dbReference>
<evidence type="ECO:0000313" key="4">
    <source>
        <dbReference type="EMBL" id="NDV37436.1"/>
    </source>
</evidence>
<evidence type="ECO:0000256" key="3">
    <source>
        <dbReference type="ARBA" id="ARBA00023134"/>
    </source>
</evidence>
<sequence length="185" mass="20662">MRIGVFGSGGVGKTRLVEMFICGVFYENYDPNIEDSYRKQITMDGSSYILELLDSAGQQEFTAIKDLYIKNSNGVVLVYSIIDQKSFVDIPDIHANIVSVRSEKGWDNFPIVVAGNKIDLDDKRVISKESGEELAKQLGCSFIETSAKAPINVNELFETCARMCIQQRSITMPHNHRRKGGCSLI</sequence>
<dbReference type="Pfam" id="PF00071">
    <property type="entry name" value="Ras"/>
    <property type="match status" value="1"/>
</dbReference>
<dbReference type="PROSITE" id="PS51421">
    <property type="entry name" value="RAS"/>
    <property type="match status" value="1"/>
</dbReference>
<dbReference type="GO" id="GO:0007165">
    <property type="term" value="P:signal transduction"/>
    <property type="evidence" value="ECO:0007669"/>
    <property type="project" value="InterPro"/>
</dbReference>
<evidence type="ECO:0000256" key="1">
    <source>
        <dbReference type="ARBA" id="ARBA00006270"/>
    </source>
</evidence>
<reference evidence="4" key="1">
    <citation type="journal article" date="2020" name="J. Eukaryot. Microbiol.">
        <title>De novo Sequencing, Assembly and Annotation of the Transcriptome for the Free-Living Testate Amoeba Arcella intermedia.</title>
        <authorList>
            <person name="Ribeiro G.M."/>
            <person name="Porfirio-Sousa A.L."/>
            <person name="Maurer-Alcala X.X."/>
            <person name="Katz L.A."/>
            <person name="Lahr D.J.G."/>
        </authorList>
    </citation>
    <scope>NUCLEOTIDE SEQUENCE</scope>
</reference>
<proteinExistence type="inferred from homology"/>
<dbReference type="PROSITE" id="PS51420">
    <property type="entry name" value="RHO"/>
    <property type="match status" value="1"/>
</dbReference>
<dbReference type="InterPro" id="IPR027417">
    <property type="entry name" value="P-loop_NTPase"/>
</dbReference>
<protein>
    <submittedName>
        <fullName evidence="4">Uncharacterized protein</fullName>
    </submittedName>
</protein>
<evidence type="ECO:0000256" key="2">
    <source>
        <dbReference type="ARBA" id="ARBA00022741"/>
    </source>
</evidence>
<dbReference type="SMART" id="SM00175">
    <property type="entry name" value="RAB"/>
    <property type="match status" value="1"/>
</dbReference>
<comment type="similarity">
    <text evidence="1">Belongs to the small GTPase superfamily. Rab family.</text>
</comment>
<organism evidence="4">
    <name type="scientific">Arcella intermedia</name>
    <dbReference type="NCBI Taxonomy" id="1963864"/>
    <lineage>
        <taxon>Eukaryota</taxon>
        <taxon>Amoebozoa</taxon>
        <taxon>Tubulinea</taxon>
        <taxon>Elardia</taxon>
        <taxon>Arcellinida</taxon>
        <taxon>Sphaerothecina</taxon>
        <taxon>Arcellidae</taxon>
        <taxon>Arcella</taxon>
    </lineage>
</organism>
<dbReference type="InterPro" id="IPR001806">
    <property type="entry name" value="Small_GTPase"/>
</dbReference>
<dbReference type="Gene3D" id="3.40.50.300">
    <property type="entry name" value="P-loop containing nucleotide triphosphate hydrolases"/>
    <property type="match status" value="1"/>
</dbReference>
<dbReference type="PRINTS" id="PR00449">
    <property type="entry name" value="RASTRNSFRMNG"/>
</dbReference>
<dbReference type="CDD" id="cd00876">
    <property type="entry name" value="Ras"/>
    <property type="match status" value="1"/>
</dbReference>
<keyword evidence="3" id="KW-0342">GTP-binding</keyword>
<dbReference type="SUPFAM" id="SSF52540">
    <property type="entry name" value="P-loop containing nucleoside triphosphate hydrolases"/>
    <property type="match status" value="1"/>
</dbReference>
<name>A0A6B2LK28_9EUKA</name>
<dbReference type="InterPro" id="IPR005225">
    <property type="entry name" value="Small_GTP-bd"/>
</dbReference>
<dbReference type="NCBIfam" id="TIGR00231">
    <property type="entry name" value="small_GTP"/>
    <property type="match status" value="1"/>
</dbReference>
<dbReference type="InterPro" id="IPR020849">
    <property type="entry name" value="Small_GTPase_Ras-type"/>
</dbReference>
<dbReference type="PROSITE" id="PS51419">
    <property type="entry name" value="RAB"/>
    <property type="match status" value="1"/>
</dbReference>
<keyword evidence="2" id="KW-0547">Nucleotide-binding</keyword>
<dbReference type="SMART" id="SM00174">
    <property type="entry name" value="RHO"/>
    <property type="match status" value="1"/>
</dbReference>
<dbReference type="FunFam" id="3.40.50.300:FF:001447">
    <property type="entry name" value="Ras-related protein Rab-1B"/>
    <property type="match status" value="1"/>
</dbReference>
<dbReference type="SMART" id="SM00173">
    <property type="entry name" value="RAS"/>
    <property type="match status" value="1"/>
</dbReference>
<dbReference type="EMBL" id="GIBP01008467">
    <property type="protein sequence ID" value="NDV37436.1"/>
    <property type="molecule type" value="Transcribed_RNA"/>
</dbReference>
<accession>A0A6B2LK28</accession>
<dbReference type="GO" id="GO:0005525">
    <property type="term" value="F:GTP binding"/>
    <property type="evidence" value="ECO:0007669"/>
    <property type="project" value="UniProtKB-KW"/>
</dbReference>
<dbReference type="AlphaFoldDB" id="A0A6B2LK28"/>